<sequence>MEIHADRETRELSFGEKKRVAIATVLAMGPEVIVFDEPFANLDFGGKVLVENIIRELRTEGKTVILASHEAEYLMLCDRIAPMDGG</sequence>
<dbReference type="GO" id="GO:0016887">
    <property type="term" value="F:ATP hydrolysis activity"/>
    <property type="evidence" value="ECO:0007669"/>
    <property type="project" value="InterPro"/>
</dbReference>
<evidence type="ECO:0000256" key="1">
    <source>
        <dbReference type="ARBA" id="ARBA00004202"/>
    </source>
</evidence>
<dbReference type="GO" id="GO:0043190">
    <property type="term" value="C:ATP-binding cassette (ABC) transporter complex"/>
    <property type="evidence" value="ECO:0007669"/>
    <property type="project" value="TreeGrafter"/>
</dbReference>
<dbReference type="EMBL" id="CP002779">
    <property type="protein sequence ID" value="AEH24389.1"/>
    <property type="molecule type" value="Genomic_DNA"/>
</dbReference>
<keyword evidence="2" id="KW-0813">Transport</keyword>
<evidence type="ECO:0000259" key="5">
    <source>
        <dbReference type="Pfam" id="PF00005"/>
    </source>
</evidence>
<reference evidence="6 7" key="1">
    <citation type="journal article" date="2011" name="J. Bacteriol.">
        <title>Complete genome sequence of the obligate piezophilic hyperthermophilic archaeon Pyrococcus yayanosii CH1.</title>
        <authorList>
            <person name="Jun X."/>
            <person name="Lupeng L."/>
            <person name="Minjuan X."/>
            <person name="Oger P."/>
            <person name="Fengping W."/>
            <person name="Jebbar M."/>
            <person name="Xiang X."/>
        </authorList>
    </citation>
    <scope>NUCLEOTIDE SEQUENCE [LARGE SCALE GENOMIC DNA]</scope>
    <source>
        <strain evidence="7">CH1 / JCM 16557</strain>
    </source>
</reference>
<keyword evidence="4 6" id="KW-0067">ATP-binding</keyword>
<dbReference type="AlphaFoldDB" id="F8AIM0"/>
<dbReference type="GO" id="GO:0005524">
    <property type="term" value="F:ATP binding"/>
    <property type="evidence" value="ECO:0007669"/>
    <property type="project" value="UniProtKB-KW"/>
</dbReference>
<evidence type="ECO:0000313" key="6">
    <source>
        <dbReference type="EMBL" id="AEH24389.1"/>
    </source>
</evidence>
<dbReference type="InterPro" id="IPR003439">
    <property type="entry name" value="ABC_transporter-like_ATP-bd"/>
</dbReference>
<accession>F8AIM0</accession>
<dbReference type="Pfam" id="PF00005">
    <property type="entry name" value="ABC_tran"/>
    <property type="match status" value="1"/>
</dbReference>
<name>F8AIM0_PYRYC</name>
<organism evidence="6 7">
    <name type="scientific">Pyrococcus yayanosii (strain CH1 / JCM 16557)</name>
    <dbReference type="NCBI Taxonomy" id="529709"/>
    <lineage>
        <taxon>Archaea</taxon>
        <taxon>Methanobacteriati</taxon>
        <taxon>Methanobacteriota</taxon>
        <taxon>Thermococci</taxon>
        <taxon>Thermococcales</taxon>
        <taxon>Thermococcaceae</taxon>
        <taxon>Pyrococcus</taxon>
    </lineage>
</organism>
<evidence type="ECO:0000256" key="4">
    <source>
        <dbReference type="ARBA" id="ARBA00022840"/>
    </source>
</evidence>
<dbReference type="Gene3D" id="3.40.50.300">
    <property type="entry name" value="P-loop containing nucleotide triphosphate hydrolases"/>
    <property type="match status" value="1"/>
</dbReference>
<keyword evidence="3" id="KW-0547">Nucleotide-binding</keyword>
<dbReference type="eggNOG" id="arCOG00188">
    <property type="taxonomic scope" value="Archaea"/>
</dbReference>
<evidence type="ECO:0000256" key="2">
    <source>
        <dbReference type="ARBA" id="ARBA00022448"/>
    </source>
</evidence>
<dbReference type="SUPFAM" id="SSF52540">
    <property type="entry name" value="P-loop containing nucleoside triphosphate hydrolases"/>
    <property type="match status" value="1"/>
</dbReference>
<keyword evidence="7" id="KW-1185">Reference proteome</keyword>
<dbReference type="PANTHER" id="PTHR43553:SF24">
    <property type="entry name" value="ENERGY-COUPLING FACTOR TRANSPORTER ATP-BINDING PROTEIN ECFA1"/>
    <property type="match status" value="1"/>
</dbReference>
<dbReference type="PANTHER" id="PTHR43553">
    <property type="entry name" value="HEAVY METAL TRANSPORTER"/>
    <property type="match status" value="1"/>
</dbReference>
<dbReference type="KEGG" id="pya:PYCH_07010"/>
<gene>
    <name evidence="6" type="ordered locus">PYCH_07010</name>
</gene>
<protein>
    <submittedName>
        <fullName evidence="6">Uncomplete cobalt ABC transporter, ATP-binding protein</fullName>
    </submittedName>
</protein>
<evidence type="ECO:0000313" key="7">
    <source>
        <dbReference type="Proteomes" id="UP000008386"/>
    </source>
</evidence>
<dbReference type="Proteomes" id="UP000008386">
    <property type="component" value="Chromosome"/>
</dbReference>
<dbReference type="InterPro" id="IPR027417">
    <property type="entry name" value="P-loop_NTPase"/>
</dbReference>
<dbReference type="HOGENOM" id="CLU_2490592_0_0_2"/>
<feature type="domain" description="ABC transporter" evidence="5">
    <location>
        <begin position="5"/>
        <end position="40"/>
    </location>
</feature>
<dbReference type="InterPro" id="IPR050095">
    <property type="entry name" value="ECF_ABC_transporter_ATP-bd"/>
</dbReference>
<proteinExistence type="predicted"/>
<dbReference type="GO" id="GO:0042626">
    <property type="term" value="F:ATPase-coupled transmembrane transporter activity"/>
    <property type="evidence" value="ECO:0007669"/>
    <property type="project" value="TreeGrafter"/>
</dbReference>
<evidence type="ECO:0000256" key="3">
    <source>
        <dbReference type="ARBA" id="ARBA00022741"/>
    </source>
</evidence>
<comment type="subcellular location">
    <subcellularLocation>
        <location evidence="1">Cell membrane</location>
        <topology evidence="1">Peripheral membrane protein</topology>
    </subcellularLocation>
</comment>
<dbReference type="STRING" id="529709.PYCH_07010"/>